<gene>
    <name evidence="1" type="ORF">C1T31_07570</name>
</gene>
<name>A0A2K1DZB2_9FLAO</name>
<proteinExistence type="predicted"/>
<dbReference type="EMBL" id="POWF01000003">
    <property type="protein sequence ID" value="PNQ73366.1"/>
    <property type="molecule type" value="Genomic_DNA"/>
</dbReference>
<protein>
    <submittedName>
        <fullName evidence="1">DUF4920 domain-containing protein</fullName>
    </submittedName>
</protein>
<dbReference type="Pfam" id="PF16267">
    <property type="entry name" value="DUF4920"/>
    <property type="match status" value="1"/>
</dbReference>
<dbReference type="OrthoDB" id="129527at2"/>
<comment type="caution">
    <text evidence="1">The sequence shown here is derived from an EMBL/GenBank/DDBJ whole genome shotgun (WGS) entry which is preliminary data.</text>
</comment>
<dbReference type="AlphaFoldDB" id="A0A2K1DZB2"/>
<accession>A0A2K1DZB2</accession>
<dbReference type="Proteomes" id="UP000236641">
    <property type="component" value="Unassembled WGS sequence"/>
</dbReference>
<reference evidence="1 2" key="1">
    <citation type="submission" date="2018-01" db="EMBL/GenBank/DDBJ databases">
        <title>The draft genome of Hanstruepera neustonica JCM19743.</title>
        <authorList>
            <person name="He R.-H."/>
            <person name="Du Z.-J."/>
        </authorList>
    </citation>
    <scope>NUCLEOTIDE SEQUENCE [LARGE SCALE GENOMIC DNA]</scope>
    <source>
        <strain evidence="1 2">JCM19743</strain>
    </source>
</reference>
<dbReference type="PROSITE" id="PS51257">
    <property type="entry name" value="PROKAR_LIPOPROTEIN"/>
    <property type="match status" value="1"/>
</dbReference>
<dbReference type="RefSeq" id="WP_103051889.1">
    <property type="nucleotide sequence ID" value="NZ_POWF01000003.1"/>
</dbReference>
<keyword evidence="2" id="KW-1185">Reference proteome</keyword>
<evidence type="ECO:0000313" key="1">
    <source>
        <dbReference type="EMBL" id="PNQ73366.1"/>
    </source>
</evidence>
<evidence type="ECO:0000313" key="2">
    <source>
        <dbReference type="Proteomes" id="UP000236641"/>
    </source>
</evidence>
<dbReference type="InterPro" id="IPR032577">
    <property type="entry name" value="DUF4920"/>
</dbReference>
<organism evidence="1 2">
    <name type="scientific">Hanstruepera neustonica</name>
    <dbReference type="NCBI Taxonomy" id="1445657"/>
    <lineage>
        <taxon>Bacteria</taxon>
        <taxon>Pseudomonadati</taxon>
        <taxon>Bacteroidota</taxon>
        <taxon>Flavobacteriia</taxon>
        <taxon>Flavobacteriales</taxon>
        <taxon>Flavobacteriaceae</taxon>
        <taxon>Hanstruepera</taxon>
    </lineage>
</organism>
<sequence length="173" mass="19215">MKNILSLLLLVFLVVSCKNEPKATEVETTEVTETESQEVAYASFGEKIEADDAVSMAEMSEKFKAMQVGDSTAAKLVGKVNEVCQAKGCWMRVDLGNDEEVMVKFKDYGFFMPKNIAGKDVIMRGQAYVSEVSVEEQRHYAEDAGKSEEEIAAITEPKRTYSFMADGVLLIEE</sequence>